<reference evidence="1 2" key="1">
    <citation type="submission" date="2022-03" db="EMBL/GenBank/DDBJ databases">
        <authorList>
            <person name="Jo J.-H."/>
            <person name="Im W.-T."/>
        </authorList>
    </citation>
    <scope>NUCLEOTIDE SEQUENCE [LARGE SCALE GENOMIC DNA]</scope>
    <source>
        <strain evidence="1 2">SM33</strain>
    </source>
</reference>
<protein>
    <submittedName>
        <fullName evidence="1">Uncharacterized protein</fullName>
    </submittedName>
</protein>
<evidence type="ECO:0000313" key="2">
    <source>
        <dbReference type="Proteomes" id="UP001203058"/>
    </source>
</evidence>
<dbReference type="EMBL" id="JAKZHW010000001">
    <property type="protein sequence ID" value="MCH8615890.1"/>
    <property type="molecule type" value="Genomic_DNA"/>
</dbReference>
<comment type="caution">
    <text evidence="1">The sequence shown here is derived from an EMBL/GenBank/DDBJ whole genome shotgun (WGS) entry which is preliminary data.</text>
</comment>
<evidence type="ECO:0000313" key="1">
    <source>
        <dbReference type="EMBL" id="MCH8615890.1"/>
    </source>
</evidence>
<accession>A0ABS9VLP5</accession>
<proteinExistence type="predicted"/>
<organism evidence="1 2">
    <name type="scientific">Sphingomonas telluris</name>
    <dbReference type="NCBI Taxonomy" id="2907998"/>
    <lineage>
        <taxon>Bacteria</taxon>
        <taxon>Pseudomonadati</taxon>
        <taxon>Pseudomonadota</taxon>
        <taxon>Alphaproteobacteria</taxon>
        <taxon>Sphingomonadales</taxon>
        <taxon>Sphingomonadaceae</taxon>
        <taxon>Sphingomonas</taxon>
    </lineage>
</organism>
<keyword evidence="2" id="KW-1185">Reference proteome</keyword>
<dbReference type="RefSeq" id="WP_241446726.1">
    <property type="nucleotide sequence ID" value="NZ_JAKZHW010000001.1"/>
</dbReference>
<gene>
    <name evidence="1" type="ORF">LZ016_07230</name>
</gene>
<sequence>MFGFTGADSAETVVRKRGYMADAQARWPFLTHFDASTIKNERQLATMVKERCSRPQEDAEADVHEWMEGKAF</sequence>
<dbReference type="Proteomes" id="UP001203058">
    <property type="component" value="Unassembled WGS sequence"/>
</dbReference>
<name>A0ABS9VLP5_9SPHN</name>